<feature type="domain" description="HDOD" evidence="1">
    <location>
        <begin position="24"/>
        <end position="215"/>
    </location>
</feature>
<name>A0ABV7HGT0_9GAMM</name>
<protein>
    <submittedName>
        <fullName evidence="2">HDOD domain-containing protein</fullName>
    </submittedName>
</protein>
<evidence type="ECO:0000313" key="3">
    <source>
        <dbReference type="Proteomes" id="UP001595476"/>
    </source>
</evidence>
<gene>
    <name evidence="2" type="ORF">ACFOEK_05920</name>
</gene>
<reference evidence="3" key="1">
    <citation type="journal article" date="2019" name="Int. J. Syst. Evol. Microbiol.">
        <title>The Global Catalogue of Microorganisms (GCM) 10K type strain sequencing project: providing services to taxonomists for standard genome sequencing and annotation.</title>
        <authorList>
            <consortium name="The Broad Institute Genomics Platform"/>
            <consortium name="The Broad Institute Genome Sequencing Center for Infectious Disease"/>
            <person name="Wu L."/>
            <person name="Ma J."/>
        </authorList>
    </citation>
    <scope>NUCLEOTIDE SEQUENCE [LARGE SCALE GENOMIC DNA]</scope>
    <source>
        <strain evidence="3">KCTC 52438</strain>
    </source>
</reference>
<evidence type="ECO:0000259" key="1">
    <source>
        <dbReference type="PROSITE" id="PS51833"/>
    </source>
</evidence>
<dbReference type="Gene3D" id="1.10.3210.10">
    <property type="entry name" value="Hypothetical protein af1432"/>
    <property type="match status" value="1"/>
</dbReference>
<sequence>MSAASIPSKQEMESAYEVIRKLRMPSVPDIITEVQKLLQEPNLRIDDITNLISQDATLTGEVLKAARSPLYGLSEDVTTIFHAVKVLGVKRLNEITIAVALKASLHPMNAFHAKLWEESMLVAAGCAWLASASGHVDRDEAYLAGLFSNIGCMLLSQGNKKYEILYEKARAYPLTTHELEVRLMNTNHSVVGFIVAELWSLPSRVCKSIYHMHDASITPEHVDDLGTLISVIRIATGYMERVRLVDVPETMEFLKFHDAAREEIMMEEATYEEFSEYMESLI</sequence>
<dbReference type="SUPFAM" id="SSF109604">
    <property type="entry name" value="HD-domain/PDEase-like"/>
    <property type="match status" value="1"/>
</dbReference>
<dbReference type="InterPro" id="IPR052340">
    <property type="entry name" value="RNase_Y/CdgJ"/>
</dbReference>
<dbReference type="PROSITE" id="PS51833">
    <property type="entry name" value="HDOD"/>
    <property type="match status" value="1"/>
</dbReference>
<dbReference type="RefSeq" id="WP_386717551.1">
    <property type="nucleotide sequence ID" value="NZ_JBHRSZ010000002.1"/>
</dbReference>
<organism evidence="2 3">
    <name type="scientific">Litoribrevibacter euphylliae</name>
    <dbReference type="NCBI Taxonomy" id="1834034"/>
    <lineage>
        <taxon>Bacteria</taxon>
        <taxon>Pseudomonadati</taxon>
        <taxon>Pseudomonadota</taxon>
        <taxon>Gammaproteobacteria</taxon>
        <taxon>Oceanospirillales</taxon>
        <taxon>Oceanospirillaceae</taxon>
        <taxon>Litoribrevibacter</taxon>
    </lineage>
</organism>
<dbReference type="EMBL" id="JBHRSZ010000002">
    <property type="protein sequence ID" value="MFC3150552.1"/>
    <property type="molecule type" value="Genomic_DNA"/>
</dbReference>
<keyword evidence="3" id="KW-1185">Reference proteome</keyword>
<comment type="caution">
    <text evidence="2">The sequence shown here is derived from an EMBL/GenBank/DDBJ whole genome shotgun (WGS) entry which is preliminary data.</text>
</comment>
<dbReference type="InterPro" id="IPR013976">
    <property type="entry name" value="HDOD"/>
</dbReference>
<proteinExistence type="predicted"/>
<dbReference type="Pfam" id="PF08668">
    <property type="entry name" value="HDOD"/>
    <property type="match status" value="1"/>
</dbReference>
<dbReference type="PANTHER" id="PTHR33525">
    <property type="match status" value="1"/>
</dbReference>
<evidence type="ECO:0000313" key="2">
    <source>
        <dbReference type="EMBL" id="MFC3150552.1"/>
    </source>
</evidence>
<accession>A0ABV7HGT0</accession>
<dbReference type="Proteomes" id="UP001595476">
    <property type="component" value="Unassembled WGS sequence"/>
</dbReference>
<dbReference type="PANTHER" id="PTHR33525:SF6">
    <property type="entry name" value="HDOD DOMAIN-CONTAINING PROTEIN"/>
    <property type="match status" value="1"/>
</dbReference>